<reference evidence="2" key="1">
    <citation type="journal article" date="2014" name="Front. Microbiol.">
        <title>High frequency of phylogenetically diverse reductive dehalogenase-homologous genes in deep subseafloor sedimentary metagenomes.</title>
        <authorList>
            <person name="Kawai M."/>
            <person name="Futagami T."/>
            <person name="Toyoda A."/>
            <person name="Takaki Y."/>
            <person name="Nishi S."/>
            <person name="Hori S."/>
            <person name="Arai W."/>
            <person name="Tsubouchi T."/>
            <person name="Morono Y."/>
            <person name="Uchiyama I."/>
            <person name="Ito T."/>
            <person name="Fujiyama A."/>
            <person name="Inagaki F."/>
            <person name="Takami H."/>
        </authorList>
    </citation>
    <scope>NUCLEOTIDE SEQUENCE</scope>
    <source>
        <strain evidence="2">Expedition CK06-06</strain>
    </source>
</reference>
<dbReference type="Gene3D" id="1.10.260.40">
    <property type="entry name" value="lambda repressor-like DNA-binding domains"/>
    <property type="match status" value="1"/>
</dbReference>
<sequence>MKEQGSLGQWLKERCKREHLSLRQVAINVGVSHQTIAGLINGKKALPTTIKKLARAFGGNHNQMMALEDKLLVLAGYRTERPKEELSEPLARLSDKLGQFSEPQLMIMEHFADYISEIGGGKE</sequence>
<dbReference type="AlphaFoldDB" id="X1VJT1"/>
<evidence type="ECO:0000313" key="2">
    <source>
        <dbReference type="EMBL" id="GAJ08150.1"/>
    </source>
</evidence>
<gene>
    <name evidence="2" type="ORF">S12H4_45307</name>
</gene>
<dbReference type="PROSITE" id="PS50943">
    <property type="entry name" value="HTH_CROC1"/>
    <property type="match status" value="1"/>
</dbReference>
<dbReference type="Pfam" id="PF01381">
    <property type="entry name" value="HTH_3"/>
    <property type="match status" value="1"/>
</dbReference>
<protein>
    <recommendedName>
        <fullName evidence="1">HTH cro/C1-type domain-containing protein</fullName>
    </recommendedName>
</protein>
<name>X1VJT1_9ZZZZ</name>
<proteinExistence type="predicted"/>
<dbReference type="InterPro" id="IPR001387">
    <property type="entry name" value="Cro/C1-type_HTH"/>
</dbReference>
<organism evidence="2">
    <name type="scientific">marine sediment metagenome</name>
    <dbReference type="NCBI Taxonomy" id="412755"/>
    <lineage>
        <taxon>unclassified sequences</taxon>
        <taxon>metagenomes</taxon>
        <taxon>ecological metagenomes</taxon>
    </lineage>
</organism>
<dbReference type="CDD" id="cd00093">
    <property type="entry name" value="HTH_XRE"/>
    <property type="match status" value="1"/>
</dbReference>
<dbReference type="GO" id="GO:0003677">
    <property type="term" value="F:DNA binding"/>
    <property type="evidence" value="ECO:0007669"/>
    <property type="project" value="InterPro"/>
</dbReference>
<evidence type="ECO:0000259" key="1">
    <source>
        <dbReference type="PROSITE" id="PS50943"/>
    </source>
</evidence>
<feature type="domain" description="HTH cro/C1-type" evidence="1">
    <location>
        <begin position="11"/>
        <end position="64"/>
    </location>
</feature>
<dbReference type="EMBL" id="BARW01028003">
    <property type="protein sequence ID" value="GAJ08150.1"/>
    <property type="molecule type" value="Genomic_DNA"/>
</dbReference>
<dbReference type="SMART" id="SM00530">
    <property type="entry name" value="HTH_XRE"/>
    <property type="match status" value="1"/>
</dbReference>
<accession>X1VJT1</accession>
<dbReference type="InterPro" id="IPR010982">
    <property type="entry name" value="Lambda_DNA-bd_dom_sf"/>
</dbReference>
<dbReference type="SUPFAM" id="SSF47413">
    <property type="entry name" value="lambda repressor-like DNA-binding domains"/>
    <property type="match status" value="1"/>
</dbReference>
<comment type="caution">
    <text evidence="2">The sequence shown here is derived from an EMBL/GenBank/DDBJ whole genome shotgun (WGS) entry which is preliminary data.</text>
</comment>